<evidence type="ECO:0000256" key="1">
    <source>
        <dbReference type="SAM" id="MobiDB-lite"/>
    </source>
</evidence>
<name>A0AAD3H3D2_9STRA</name>
<proteinExistence type="predicted"/>
<accession>A0AAD3H3D2</accession>
<comment type="caution">
    <text evidence="2">The sequence shown here is derived from an EMBL/GenBank/DDBJ whole genome shotgun (WGS) entry which is preliminary data.</text>
</comment>
<gene>
    <name evidence="2" type="ORF">CTEN210_05351</name>
</gene>
<protein>
    <submittedName>
        <fullName evidence="2">Uncharacterized protein</fullName>
    </submittedName>
</protein>
<organism evidence="2 3">
    <name type="scientific">Chaetoceros tenuissimus</name>
    <dbReference type="NCBI Taxonomy" id="426638"/>
    <lineage>
        <taxon>Eukaryota</taxon>
        <taxon>Sar</taxon>
        <taxon>Stramenopiles</taxon>
        <taxon>Ochrophyta</taxon>
        <taxon>Bacillariophyta</taxon>
        <taxon>Coscinodiscophyceae</taxon>
        <taxon>Chaetocerotophycidae</taxon>
        <taxon>Chaetocerotales</taxon>
        <taxon>Chaetocerotaceae</taxon>
        <taxon>Chaetoceros</taxon>
    </lineage>
</organism>
<dbReference type="Proteomes" id="UP001054902">
    <property type="component" value="Unassembled WGS sequence"/>
</dbReference>
<evidence type="ECO:0000313" key="2">
    <source>
        <dbReference type="EMBL" id="GFH48875.1"/>
    </source>
</evidence>
<dbReference type="EMBL" id="BLLK01000029">
    <property type="protein sequence ID" value="GFH48875.1"/>
    <property type="molecule type" value="Genomic_DNA"/>
</dbReference>
<reference evidence="2 3" key="1">
    <citation type="journal article" date="2021" name="Sci. Rep.">
        <title>The genome of the diatom Chaetoceros tenuissimus carries an ancient integrated fragment of an extant virus.</title>
        <authorList>
            <person name="Hongo Y."/>
            <person name="Kimura K."/>
            <person name="Takaki Y."/>
            <person name="Yoshida Y."/>
            <person name="Baba S."/>
            <person name="Kobayashi G."/>
            <person name="Nagasaki K."/>
            <person name="Hano T."/>
            <person name="Tomaru Y."/>
        </authorList>
    </citation>
    <scope>NUCLEOTIDE SEQUENCE [LARGE SCALE GENOMIC DNA]</scope>
    <source>
        <strain evidence="2 3">NIES-3715</strain>
    </source>
</reference>
<dbReference type="AlphaFoldDB" id="A0AAD3H3D2"/>
<keyword evidence="3" id="KW-1185">Reference proteome</keyword>
<sequence length="438" mass="49544">MDSALSPNRVDLFPQKDTRSESQSSTSSSKHVKSDDTEVPLFPNSLHEFNSEVKKIEPRDNIDDDDSIDSMYVFPFAVDSTKKVPSSESHDCSYEKGCNEERFEDICKTSDLYEKMISSESDQSIIPTMEESLLSTDTKPLEHSMNFSTLMHQAEDNEGSFHLNSFRESVFEEEDPDGRIVSPPNPFDHPSPQKDIQSSIFLQRWPTIEERSSDSFKLSCSIHNTTVRDTMDVVSNPDLLRDWLESFDSLIVTDHKGGSTSFQSLNSNRREYAEGEWIEASTSQIILPPSHTNFVEGLMRKTKQILGFGQYGSVLMFIERNHNKVTLTVGPYKNGHCLEHKIQIHPQLHNDCVILTDEVTVKQNEALDHSTLVTKTCSCLEVIQEWFQCSLDGYLMQTQRSLVNLILLIEQGGKNNNAEGQMILPPVDINGLEVPLLG</sequence>
<feature type="region of interest" description="Disordered" evidence="1">
    <location>
        <begin position="1"/>
        <end position="44"/>
    </location>
</feature>
<evidence type="ECO:0000313" key="3">
    <source>
        <dbReference type="Proteomes" id="UP001054902"/>
    </source>
</evidence>